<protein>
    <submittedName>
        <fullName evidence="2">Uncharacterized protein</fullName>
    </submittedName>
</protein>
<evidence type="ECO:0000313" key="3">
    <source>
        <dbReference type="Proteomes" id="UP000248806"/>
    </source>
</evidence>
<evidence type="ECO:0000313" key="2">
    <source>
        <dbReference type="EMBL" id="PZW27502.1"/>
    </source>
</evidence>
<evidence type="ECO:0000256" key="1">
    <source>
        <dbReference type="SAM" id="Phobius"/>
    </source>
</evidence>
<name>A0A326U643_THEHA</name>
<reference evidence="2 3" key="1">
    <citation type="submission" date="2018-06" db="EMBL/GenBank/DDBJ databases">
        <title>Genomic Encyclopedia of Archaeal and Bacterial Type Strains, Phase II (KMG-II): from individual species to whole genera.</title>
        <authorList>
            <person name="Goeker M."/>
        </authorList>
    </citation>
    <scope>NUCLEOTIDE SEQUENCE [LARGE SCALE GENOMIC DNA]</scope>
    <source>
        <strain evidence="2 3">ATCC BAA-1881</strain>
    </source>
</reference>
<keyword evidence="1" id="KW-1133">Transmembrane helix</keyword>
<dbReference type="AlphaFoldDB" id="A0A326U643"/>
<sequence length="252" mass="28777">MRDAQGSARPTGFQITIFLIFALVFAFGALIFLMTTVSVLRIQNWYLAAVGLVGTLVCGYFAYTSFRSILRRKYSLYLYQRGFIFQERSLLTVFRWDDISAILHTEKLDNLGHTNHVFAFQRKDGKQLMIDNTFADVLEIGEQVQRAVNKALIPEALAQFKAGKELPFNGLTVSQAGLKKGEEVLPWDEADVEIFSEVTISKKGEKRSWYQMPLQKFANVPVLIALIRYVRKGQEDWGTHLTDEVYSDFDVI</sequence>
<dbReference type="Pfam" id="PF20226">
    <property type="entry name" value="DUF6585"/>
    <property type="match status" value="1"/>
</dbReference>
<comment type="caution">
    <text evidence="2">The sequence shown here is derived from an EMBL/GenBank/DDBJ whole genome shotgun (WGS) entry which is preliminary data.</text>
</comment>
<keyword evidence="1" id="KW-0472">Membrane</keyword>
<proteinExistence type="predicted"/>
<dbReference type="Proteomes" id="UP000248806">
    <property type="component" value="Unassembled WGS sequence"/>
</dbReference>
<keyword evidence="1" id="KW-0812">Transmembrane</keyword>
<keyword evidence="3" id="KW-1185">Reference proteome</keyword>
<dbReference type="EMBL" id="QKUF01000012">
    <property type="protein sequence ID" value="PZW27502.1"/>
    <property type="molecule type" value="Genomic_DNA"/>
</dbReference>
<gene>
    <name evidence="2" type="ORF">EI42_03589</name>
</gene>
<feature type="transmembrane region" description="Helical" evidence="1">
    <location>
        <begin position="12"/>
        <end position="33"/>
    </location>
</feature>
<organism evidence="2 3">
    <name type="scientific">Thermosporothrix hazakensis</name>
    <dbReference type="NCBI Taxonomy" id="644383"/>
    <lineage>
        <taxon>Bacteria</taxon>
        <taxon>Bacillati</taxon>
        <taxon>Chloroflexota</taxon>
        <taxon>Ktedonobacteria</taxon>
        <taxon>Ktedonobacterales</taxon>
        <taxon>Thermosporotrichaceae</taxon>
        <taxon>Thermosporothrix</taxon>
    </lineage>
</organism>
<feature type="transmembrane region" description="Helical" evidence="1">
    <location>
        <begin position="45"/>
        <end position="63"/>
    </location>
</feature>
<accession>A0A326U643</accession>
<dbReference type="InterPro" id="IPR046492">
    <property type="entry name" value="DUF6585"/>
</dbReference>